<proteinExistence type="predicted"/>
<dbReference type="GO" id="GO:0004672">
    <property type="term" value="F:protein kinase activity"/>
    <property type="evidence" value="ECO:0007669"/>
    <property type="project" value="TreeGrafter"/>
</dbReference>
<dbReference type="GO" id="GO:0030490">
    <property type="term" value="P:maturation of SSU-rRNA"/>
    <property type="evidence" value="ECO:0007669"/>
    <property type="project" value="TreeGrafter"/>
</dbReference>
<dbReference type="WBParaSite" id="scaffold717_cov220.g1672">
    <property type="protein sequence ID" value="scaffold717_cov220.g1672"/>
    <property type="gene ID" value="scaffold717_cov220.g1672"/>
</dbReference>
<dbReference type="GO" id="GO:0005829">
    <property type="term" value="C:cytosol"/>
    <property type="evidence" value="ECO:0007669"/>
    <property type="project" value="TreeGrafter"/>
</dbReference>
<keyword evidence="2" id="KW-0547">Nucleotide-binding</keyword>
<evidence type="ECO:0000313" key="6">
    <source>
        <dbReference type="Proteomes" id="UP000887561"/>
    </source>
</evidence>
<keyword evidence="4" id="KW-0067">ATP-binding</keyword>
<dbReference type="GO" id="GO:0005524">
    <property type="term" value="F:ATP binding"/>
    <property type="evidence" value="ECO:0007669"/>
    <property type="project" value="UniProtKB-KW"/>
</dbReference>
<dbReference type="PANTHER" id="PTHR45852">
    <property type="entry name" value="SER/THR-PROTEIN KINASE RIO2"/>
    <property type="match status" value="1"/>
</dbReference>
<keyword evidence="1" id="KW-0808">Transferase</keyword>
<evidence type="ECO:0000256" key="2">
    <source>
        <dbReference type="ARBA" id="ARBA00022741"/>
    </source>
</evidence>
<dbReference type="GO" id="GO:0030688">
    <property type="term" value="C:preribosome, small subunit precursor"/>
    <property type="evidence" value="ECO:0007669"/>
    <property type="project" value="TreeGrafter"/>
</dbReference>
<evidence type="ECO:0000256" key="1">
    <source>
        <dbReference type="ARBA" id="ARBA00022679"/>
    </source>
</evidence>
<feature type="region of interest" description="Disordered" evidence="5">
    <location>
        <begin position="100"/>
        <end position="150"/>
    </location>
</feature>
<keyword evidence="3" id="KW-0418">Kinase</keyword>
<protein>
    <submittedName>
        <fullName evidence="7">FACT complex subunit</fullName>
    </submittedName>
</protein>
<feature type="compositionally biased region" description="Acidic residues" evidence="5">
    <location>
        <begin position="118"/>
        <end position="128"/>
    </location>
</feature>
<feature type="region of interest" description="Disordered" evidence="5">
    <location>
        <begin position="179"/>
        <end position="202"/>
    </location>
</feature>
<dbReference type="PANTHER" id="PTHR45852:SF1">
    <property type="entry name" value="SERINE_THREONINE-PROTEIN KINASE RIO2"/>
    <property type="match status" value="1"/>
</dbReference>
<feature type="compositionally biased region" description="Polar residues" evidence="5">
    <location>
        <begin position="100"/>
        <end position="109"/>
    </location>
</feature>
<dbReference type="AlphaFoldDB" id="A0A915N1N6"/>
<dbReference type="Proteomes" id="UP000887561">
    <property type="component" value="Unplaced"/>
</dbReference>
<evidence type="ECO:0000256" key="5">
    <source>
        <dbReference type="SAM" id="MobiDB-lite"/>
    </source>
</evidence>
<organism evidence="6 7">
    <name type="scientific">Meloidogyne javanica</name>
    <name type="common">Root-knot nematode worm</name>
    <dbReference type="NCBI Taxonomy" id="6303"/>
    <lineage>
        <taxon>Eukaryota</taxon>
        <taxon>Metazoa</taxon>
        <taxon>Ecdysozoa</taxon>
        <taxon>Nematoda</taxon>
        <taxon>Chromadorea</taxon>
        <taxon>Rhabditida</taxon>
        <taxon>Tylenchina</taxon>
        <taxon>Tylenchomorpha</taxon>
        <taxon>Tylenchoidea</taxon>
        <taxon>Meloidogynidae</taxon>
        <taxon>Meloidogyninae</taxon>
        <taxon>Meloidogyne</taxon>
        <taxon>Meloidogyne incognita group</taxon>
    </lineage>
</organism>
<evidence type="ECO:0000313" key="7">
    <source>
        <dbReference type="WBParaSite" id="scaffold717_cov220.g1672"/>
    </source>
</evidence>
<name>A0A915N1N6_MELJA</name>
<keyword evidence="6" id="KW-1185">Reference proteome</keyword>
<evidence type="ECO:0000256" key="3">
    <source>
        <dbReference type="ARBA" id="ARBA00022777"/>
    </source>
</evidence>
<dbReference type="Gene3D" id="1.10.510.10">
    <property type="entry name" value="Transferase(Phosphotransferase) domain 1"/>
    <property type="match status" value="1"/>
</dbReference>
<sequence>MVSVYHPNAEFYFNRDVNCVRTFFARKFHFDAKEWPEFKDVEKCYDLDVELEASGFTKQMRLDLNKEEPSTKSVQLEPSNTGRLQEWIDQARESLETIALNQNEVTKQPNDSEKKVEEEDDIASEEESINSNIQQTNEEIPQKQHRNNPKNNLLKLSSVAGSTSTLSKDEIKRRLLMEKNKAKKEKLRVKGQQNAVRRGRQQNKELIKEYVGWDCY</sequence>
<evidence type="ECO:0000256" key="4">
    <source>
        <dbReference type="ARBA" id="ARBA00022840"/>
    </source>
</evidence>
<reference evidence="7" key="1">
    <citation type="submission" date="2022-11" db="UniProtKB">
        <authorList>
            <consortium name="WormBaseParasite"/>
        </authorList>
    </citation>
    <scope>IDENTIFICATION</scope>
</reference>
<accession>A0A915N1N6</accession>
<dbReference type="GO" id="GO:0005634">
    <property type="term" value="C:nucleus"/>
    <property type="evidence" value="ECO:0007669"/>
    <property type="project" value="TreeGrafter"/>
</dbReference>